<gene>
    <name evidence="2" type="ORF">BCR43DRAFT_482691</name>
</gene>
<proteinExistence type="predicted"/>
<evidence type="ECO:0000313" key="2">
    <source>
        <dbReference type="EMBL" id="ORZ03073.1"/>
    </source>
</evidence>
<feature type="signal peptide" evidence="1">
    <location>
        <begin position="1"/>
        <end position="24"/>
    </location>
</feature>
<feature type="chain" id="PRO_5013208044" evidence="1">
    <location>
        <begin position="25"/>
        <end position="62"/>
    </location>
</feature>
<keyword evidence="1" id="KW-0732">Signal</keyword>
<sequence>MRFSLTTAFFAALAIIAVCQPAQAKPYTCQNKECNEDCAEQYFKVGSCAPDGRCICTPDKYT</sequence>
<comment type="caution">
    <text evidence="2">The sequence shown here is derived from an EMBL/GenBank/DDBJ whole genome shotgun (WGS) entry which is preliminary data.</text>
</comment>
<dbReference type="EMBL" id="MCGN01000001">
    <property type="protein sequence ID" value="ORZ03073.1"/>
    <property type="molecule type" value="Genomic_DNA"/>
</dbReference>
<dbReference type="Proteomes" id="UP000242180">
    <property type="component" value="Unassembled WGS sequence"/>
</dbReference>
<organism evidence="2 3">
    <name type="scientific">Syncephalastrum racemosum</name>
    <name type="common">Filamentous fungus</name>
    <dbReference type="NCBI Taxonomy" id="13706"/>
    <lineage>
        <taxon>Eukaryota</taxon>
        <taxon>Fungi</taxon>
        <taxon>Fungi incertae sedis</taxon>
        <taxon>Mucoromycota</taxon>
        <taxon>Mucoromycotina</taxon>
        <taxon>Mucoromycetes</taxon>
        <taxon>Mucorales</taxon>
        <taxon>Syncephalastraceae</taxon>
        <taxon>Syncephalastrum</taxon>
    </lineage>
</organism>
<accession>A0A1X2HU58</accession>
<dbReference type="InParanoid" id="A0A1X2HU58"/>
<name>A0A1X2HU58_SYNRA</name>
<keyword evidence="3" id="KW-1185">Reference proteome</keyword>
<evidence type="ECO:0000313" key="3">
    <source>
        <dbReference type="Proteomes" id="UP000242180"/>
    </source>
</evidence>
<evidence type="ECO:0000256" key="1">
    <source>
        <dbReference type="SAM" id="SignalP"/>
    </source>
</evidence>
<dbReference type="AlphaFoldDB" id="A0A1X2HU58"/>
<protein>
    <submittedName>
        <fullName evidence="2">Uncharacterized protein</fullName>
    </submittedName>
</protein>
<reference evidence="2 3" key="1">
    <citation type="submission" date="2016-07" db="EMBL/GenBank/DDBJ databases">
        <title>Pervasive Adenine N6-methylation of Active Genes in Fungi.</title>
        <authorList>
            <consortium name="DOE Joint Genome Institute"/>
            <person name="Mondo S.J."/>
            <person name="Dannebaum R.O."/>
            <person name="Kuo R.C."/>
            <person name="Labutti K."/>
            <person name="Haridas S."/>
            <person name="Kuo A."/>
            <person name="Salamov A."/>
            <person name="Ahrendt S.R."/>
            <person name="Lipzen A."/>
            <person name="Sullivan W."/>
            <person name="Andreopoulos W.B."/>
            <person name="Clum A."/>
            <person name="Lindquist E."/>
            <person name="Daum C."/>
            <person name="Ramamoorthy G.K."/>
            <person name="Gryganskyi A."/>
            <person name="Culley D."/>
            <person name="Magnuson J.K."/>
            <person name="James T.Y."/>
            <person name="O'Malley M.A."/>
            <person name="Stajich J.E."/>
            <person name="Spatafora J.W."/>
            <person name="Visel A."/>
            <person name="Grigoriev I.V."/>
        </authorList>
    </citation>
    <scope>NUCLEOTIDE SEQUENCE [LARGE SCALE GENOMIC DNA]</scope>
    <source>
        <strain evidence="2 3">NRRL 2496</strain>
    </source>
</reference>